<accession>A0A1Y4DLI1</accession>
<proteinExistence type="predicted"/>
<evidence type="ECO:0000256" key="1">
    <source>
        <dbReference type="SAM" id="SignalP"/>
    </source>
</evidence>
<keyword evidence="3" id="KW-1185">Reference proteome</keyword>
<dbReference type="Proteomes" id="UP000196368">
    <property type="component" value="Unassembled WGS sequence"/>
</dbReference>
<feature type="signal peptide" evidence="1">
    <location>
        <begin position="1"/>
        <end position="27"/>
    </location>
</feature>
<keyword evidence="1" id="KW-0732">Signal</keyword>
<dbReference type="EMBL" id="NFJD01000004">
    <property type="protein sequence ID" value="OUO56261.1"/>
    <property type="molecule type" value="Genomic_DNA"/>
</dbReference>
<name>A0A1Y4DLI1_9BACT</name>
<gene>
    <name evidence="2" type="ORF">B5F75_06500</name>
</gene>
<evidence type="ECO:0000313" key="2">
    <source>
        <dbReference type="EMBL" id="OUO56261.1"/>
    </source>
</evidence>
<dbReference type="RefSeq" id="WP_087289164.1">
    <property type="nucleotide sequence ID" value="NZ_NFJD01000004.1"/>
</dbReference>
<evidence type="ECO:0008006" key="4">
    <source>
        <dbReference type="Google" id="ProtNLM"/>
    </source>
</evidence>
<evidence type="ECO:0000313" key="3">
    <source>
        <dbReference type="Proteomes" id="UP000196368"/>
    </source>
</evidence>
<sequence>MNKFLKSVFCLSFLATFLLAPSTPAHAQKWRTLKKALFLPQIQTQGIILQTRLERTVLRAVRRMPKRPYPLQVSFQQGAYHFTTPSTLLAPAGQLTYSRNLPPFPLPNQKNEMYRGMVLDEHGDDLRHILKNGLEVSKSHYEIFAPYNGVEYPEGTKAIYAAATSRQAIPFLIPDAGKTGLSVLLHLKRVGWRPVVSIPHDIPPSWILRVSALLNIDGQLRWGELKLNKDGTFSFFPYPPAPVSSVSHP</sequence>
<protein>
    <recommendedName>
        <fullName evidence="4">YkuD domain-containing protein</fullName>
    </recommendedName>
</protein>
<feature type="chain" id="PRO_5012441171" description="YkuD domain-containing protein" evidence="1">
    <location>
        <begin position="28"/>
        <end position="249"/>
    </location>
</feature>
<comment type="caution">
    <text evidence="2">The sequence shown here is derived from an EMBL/GenBank/DDBJ whole genome shotgun (WGS) entry which is preliminary data.</text>
</comment>
<organism evidence="2 3">
    <name type="scientific">Candidatus Avelusimicrobium gallicola</name>
    <dbReference type="NCBI Taxonomy" id="2562704"/>
    <lineage>
        <taxon>Bacteria</taxon>
        <taxon>Pseudomonadati</taxon>
        <taxon>Elusimicrobiota</taxon>
        <taxon>Elusimicrobia</taxon>
        <taxon>Elusimicrobiales</taxon>
        <taxon>Elusimicrobiaceae</taxon>
        <taxon>Candidatus Avelusimicrobium</taxon>
    </lineage>
</organism>
<dbReference type="AlphaFoldDB" id="A0A1Y4DLI1"/>
<reference evidence="3" key="1">
    <citation type="submission" date="2017-04" db="EMBL/GenBank/DDBJ databases">
        <title>Function of individual gut microbiota members based on whole genome sequencing of pure cultures obtained from chicken caecum.</title>
        <authorList>
            <person name="Medvecky M."/>
            <person name="Cejkova D."/>
            <person name="Polansky O."/>
            <person name="Karasova D."/>
            <person name="Kubasova T."/>
            <person name="Cizek A."/>
            <person name="Rychlik I."/>
        </authorList>
    </citation>
    <scope>NUCLEOTIDE SEQUENCE [LARGE SCALE GENOMIC DNA]</scope>
    <source>
        <strain evidence="3">An273</strain>
    </source>
</reference>